<name>A0A5P2DFV7_STRVZ</name>
<gene>
    <name evidence="2" type="ORF">DEJ50_32555</name>
</gene>
<reference evidence="2 3" key="1">
    <citation type="submission" date="2018-05" db="EMBL/GenBank/DDBJ databases">
        <title>Streptomyces venezuelae.</title>
        <authorList>
            <person name="Kim W."/>
            <person name="Lee N."/>
            <person name="Cho B.-K."/>
        </authorList>
    </citation>
    <scope>NUCLEOTIDE SEQUENCE [LARGE SCALE GENOMIC DNA]</scope>
    <source>
        <strain evidence="2 3">ATCC 21782</strain>
    </source>
</reference>
<evidence type="ECO:0000313" key="3">
    <source>
        <dbReference type="Proteomes" id="UP000325211"/>
    </source>
</evidence>
<feature type="region of interest" description="Disordered" evidence="1">
    <location>
        <begin position="1"/>
        <end position="23"/>
    </location>
</feature>
<evidence type="ECO:0000313" key="2">
    <source>
        <dbReference type="EMBL" id="QES51879.1"/>
    </source>
</evidence>
<accession>A0A5P2DFV7</accession>
<dbReference type="EMBL" id="CP029190">
    <property type="protein sequence ID" value="QES51879.1"/>
    <property type="molecule type" value="Genomic_DNA"/>
</dbReference>
<sequence length="65" mass="7228">MVSTRRLNGTEAPATVLQQHDRRNSHDLAGYLVDLGRVEETLAILLRRSPPPPLVPTTHLLSAYL</sequence>
<proteinExistence type="predicted"/>
<dbReference type="AlphaFoldDB" id="A0A5P2DFV7"/>
<dbReference type="Proteomes" id="UP000325211">
    <property type="component" value="Chromosome"/>
</dbReference>
<protein>
    <submittedName>
        <fullName evidence="2">Uncharacterized protein</fullName>
    </submittedName>
</protein>
<organism evidence="2 3">
    <name type="scientific">Streptomyces venezuelae</name>
    <dbReference type="NCBI Taxonomy" id="54571"/>
    <lineage>
        <taxon>Bacteria</taxon>
        <taxon>Bacillati</taxon>
        <taxon>Actinomycetota</taxon>
        <taxon>Actinomycetes</taxon>
        <taxon>Kitasatosporales</taxon>
        <taxon>Streptomycetaceae</taxon>
        <taxon>Streptomyces</taxon>
    </lineage>
</organism>
<evidence type="ECO:0000256" key="1">
    <source>
        <dbReference type="SAM" id="MobiDB-lite"/>
    </source>
</evidence>